<reference evidence="8" key="1">
    <citation type="submission" date="2020-04" db="EMBL/GenBank/DDBJ databases">
        <authorList>
            <person name="Alioto T."/>
            <person name="Alioto T."/>
            <person name="Gomez Garrido J."/>
        </authorList>
    </citation>
    <scope>NUCLEOTIDE SEQUENCE</scope>
    <source>
        <strain evidence="8">A484AB</strain>
    </source>
</reference>
<gene>
    <name evidence="8" type="ORF">PACLA_8A064461</name>
</gene>
<dbReference type="PANTHER" id="PTHR15583:SF7">
    <property type="entry name" value="INTERLEUKIN CYTOKINE RECEPTOR-RELATED PROTEIN 2"/>
    <property type="match status" value="1"/>
</dbReference>
<keyword evidence="2" id="KW-0812">Transmembrane</keyword>
<evidence type="ECO:0000313" key="9">
    <source>
        <dbReference type="Proteomes" id="UP001152795"/>
    </source>
</evidence>
<dbReference type="InterPro" id="IPR039465">
    <property type="entry name" value="IL-17_rcpt-like"/>
</dbReference>
<dbReference type="GO" id="GO:0030368">
    <property type="term" value="F:interleukin-17 receptor activity"/>
    <property type="evidence" value="ECO:0007669"/>
    <property type="project" value="InterPro"/>
</dbReference>
<evidence type="ECO:0000256" key="7">
    <source>
        <dbReference type="ARBA" id="ARBA00023180"/>
    </source>
</evidence>
<feature type="non-terminal residue" evidence="8">
    <location>
        <position position="254"/>
    </location>
</feature>
<protein>
    <submittedName>
        <fullName evidence="8">Uncharacterized protein</fullName>
    </submittedName>
</protein>
<keyword evidence="4" id="KW-1133">Transmembrane helix</keyword>
<evidence type="ECO:0000256" key="3">
    <source>
        <dbReference type="ARBA" id="ARBA00022729"/>
    </source>
</evidence>
<sequence>SAKPTTKRYIDVIVSCTIAVGLLILGFIAVIFVKRKRKFARYPGRLITDTPEVIPNPAHTDKSRVFIVHYNHCGMCKDVTHALANLLDRTGYVKCVVDFCSNHEIVRRGMGWYEEEIKRCNKIIVVCTKDGKRMYDDKEHKKDGPYTFILNMMLGQMVNHHNRSLQIVPVYFNISSNDDVPFFLSEYECYSLPSHLRDLCSALRSEINFHVDSNIDDTSNDMMQHISNLRSAIEIMGRNHKGYRKLKLTKTTSI</sequence>
<name>A0A6S7J6V8_PARCT</name>
<keyword evidence="6" id="KW-0675">Receptor</keyword>
<dbReference type="EMBL" id="CACRXK020014982">
    <property type="protein sequence ID" value="CAB4027726.1"/>
    <property type="molecule type" value="Genomic_DNA"/>
</dbReference>
<comment type="caution">
    <text evidence="8">The sequence shown here is derived from an EMBL/GenBank/DDBJ whole genome shotgun (WGS) entry which is preliminary data.</text>
</comment>
<proteinExistence type="predicted"/>
<dbReference type="AlphaFoldDB" id="A0A6S7J6V8"/>
<comment type="subcellular location">
    <subcellularLocation>
        <location evidence="1">Membrane</location>
        <topology evidence="1">Single-pass type I membrane protein</topology>
    </subcellularLocation>
</comment>
<accession>A0A6S7J6V8</accession>
<dbReference type="Proteomes" id="UP001152795">
    <property type="component" value="Unassembled WGS sequence"/>
</dbReference>
<keyword evidence="3" id="KW-0732">Signal</keyword>
<keyword evidence="9" id="KW-1185">Reference proteome</keyword>
<evidence type="ECO:0000256" key="4">
    <source>
        <dbReference type="ARBA" id="ARBA00022989"/>
    </source>
</evidence>
<organism evidence="8 9">
    <name type="scientific">Paramuricea clavata</name>
    <name type="common">Red gorgonian</name>
    <name type="synonym">Violescent sea-whip</name>
    <dbReference type="NCBI Taxonomy" id="317549"/>
    <lineage>
        <taxon>Eukaryota</taxon>
        <taxon>Metazoa</taxon>
        <taxon>Cnidaria</taxon>
        <taxon>Anthozoa</taxon>
        <taxon>Octocorallia</taxon>
        <taxon>Malacalcyonacea</taxon>
        <taxon>Plexauridae</taxon>
        <taxon>Paramuricea</taxon>
    </lineage>
</organism>
<dbReference type="GO" id="GO:0016020">
    <property type="term" value="C:membrane"/>
    <property type="evidence" value="ECO:0007669"/>
    <property type="project" value="UniProtKB-SubCell"/>
</dbReference>
<dbReference type="Pfam" id="PF08357">
    <property type="entry name" value="SEFIR"/>
    <property type="match status" value="1"/>
</dbReference>
<evidence type="ECO:0000313" key="8">
    <source>
        <dbReference type="EMBL" id="CAB4027726.1"/>
    </source>
</evidence>
<dbReference type="PROSITE" id="PS51534">
    <property type="entry name" value="SEFIR"/>
    <property type="match status" value="1"/>
</dbReference>
<keyword evidence="5" id="KW-0472">Membrane</keyword>
<evidence type="ECO:0000256" key="1">
    <source>
        <dbReference type="ARBA" id="ARBA00004479"/>
    </source>
</evidence>
<dbReference type="InterPro" id="IPR013568">
    <property type="entry name" value="SEFIR_dom"/>
</dbReference>
<keyword evidence="7" id="KW-0325">Glycoprotein</keyword>
<evidence type="ECO:0000256" key="6">
    <source>
        <dbReference type="ARBA" id="ARBA00023170"/>
    </source>
</evidence>
<evidence type="ECO:0000256" key="5">
    <source>
        <dbReference type="ARBA" id="ARBA00023136"/>
    </source>
</evidence>
<dbReference type="PANTHER" id="PTHR15583">
    <property type="entry name" value="INTERLEUKIN-17 RECEPTOR"/>
    <property type="match status" value="1"/>
</dbReference>
<evidence type="ECO:0000256" key="2">
    <source>
        <dbReference type="ARBA" id="ARBA00022692"/>
    </source>
</evidence>
<dbReference type="Gene3D" id="3.40.50.11530">
    <property type="match status" value="1"/>
</dbReference>
<dbReference type="OrthoDB" id="9325096at2759"/>